<organism evidence="7 8">
    <name type="scientific">Lepisosteus oculatus</name>
    <name type="common">Spotted gar</name>
    <dbReference type="NCBI Taxonomy" id="7918"/>
    <lineage>
        <taxon>Eukaryota</taxon>
        <taxon>Metazoa</taxon>
        <taxon>Chordata</taxon>
        <taxon>Craniata</taxon>
        <taxon>Vertebrata</taxon>
        <taxon>Euteleostomi</taxon>
        <taxon>Actinopterygii</taxon>
        <taxon>Neopterygii</taxon>
        <taxon>Holostei</taxon>
        <taxon>Semionotiformes</taxon>
        <taxon>Lepisosteidae</taxon>
        <taxon>Lepisosteus</taxon>
    </lineage>
</organism>
<keyword evidence="6" id="KW-1133">Transmembrane helix</keyword>
<dbReference type="GO" id="GO:0005886">
    <property type="term" value="C:plasma membrane"/>
    <property type="evidence" value="ECO:0000318"/>
    <property type="project" value="GO_Central"/>
</dbReference>
<dbReference type="Ensembl" id="ENSLOCT00000002481.1">
    <property type="protein sequence ID" value="ENSLOCP00000002475.1"/>
    <property type="gene ID" value="ENSLOCG00000002127.1"/>
</dbReference>
<evidence type="ECO:0000256" key="6">
    <source>
        <dbReference type="SAM" id="Phobius"/>
    </source>
</evidence>
<evidence type="ECO:0000256" key="5">
    <source>
        <dbReference type="ARBA" id="ARBA00023224"/>
    </source>
</evidence>
<comment type="subcellular location">
    <subcellularLocation>
        <location evidence="1">Cell membrane</location>
        <topology evidence="1">Multi-pass membrane protein</topology>
    </subcellularLocation>
</comment>
<name>W5M267_LEPOC</name>
<dbReference type="GO" id="GO:0004930">
    <property type="term" value="F:G protein-coupled receptor activity"/>
    <property type="evidence" value="ECO:0000318"/>
    <property type="project" value="GO_Central"/>
</dbReference>
<feature type="transmembrane region" description="Helical" evidence="6">
    <location>
        <begin position="172"/>
        <end position="193"/>
    </location>
</feature>
<keyword evidence="5" id="KW-0807">Transducer</keyword>
<reference evidence="7" key="2">
    <citation type="submission" date="2025-08" db="UniProtKB">
        <authorList>
            <consortium name="Ensembl"/>
        </authorList>
    </citation>
    <scope>IDENTIFICATION</scope>
</reference>
<dbReference type="PANTHER" id="PTHR22750">
    <property type="entry name" value="G-PROTEIN COUPLED RECEPTOR"/>
    <property type="match status" value="1"/>
</dbReference>
<proteinExistence type="predicted"/>
<reference evidence="8" key="1">
    <citation type="submission" date="2011-12" db="EMBL/GenBank/DDBJ databases">
        <title>The Draft Genome of Lepisosteus oculatus.</title>
        <authorList>
            <consortium name="The Broad Institute Genome Assembly &amp; Analysis Group"/>
            <consortium name="Computational R&amp;D Group"/>
            <consortium name="and Sequencing Platform"/>
            <person name="Di Palma F."/>
            <person name="Alfoldi J."/>
            <person name="Johnson J."/>
            <person name="Berlin A."/>
            <person name="Gnerre S."/>
            <person name="Jaffe D."/>
            <person name="MacCallum I."/>
            <person name="Young S."/>
            <person name="Walker B.J."/>
            <person name="Lander E.S."/>
            <person name="Lindblad-Toh K."/>
        </authorList>
    </citation>
    <scope>NUCLEOTIDE SEQUENCE [LARGE SCALE GENOMIC DNA]</scope>
</reference>
<keyword evidence="6" id="KW-0812">Transmembrane</keyword>
<evidence type="ECO:0008006" key="9">
    <source>
        <dbReference type="Google" id="ProtNLM"/>
    </source>
</evidence>
<keyword evidence="8" id="KW-1185">Reference proteome</keyword>
<dbReference type="OMA" id="FGVMTLQ"/>
<keyword evidence="3" id="KW-0297">G-protein coupled receptor</keyword>
<dbReference type="HOGENOM" id="CLU_085580_0_0_1"/>
<keyword evidence="4" id="KW-0675">Receptor</keyword>
<dbReference type="GO" id="GO:0007189">
    <property type="term" value="P:adenylate cyclase-activating G protein-coupled receptor signaling pathway"/>
    <property type="evidence" value="ECO:0000318"/>
    <property type="project" value="GO_Central"/>
</dbReference>
<dbReference type="Bgee" id="ENSLOCG00000002127">
    <property type="expression patterns" value="Expressed in ovary"/>
</dbReference>
<dbReference type="InParanoid" id="W5M267"/>
<evidence type="ECO:0000313" key="8">
    <source>
        <dbReference type="Proteomes" id="UP000018468"/>
    </source>
</evidence>
<dbReference type="eggNOG" id="ENOG502S35D">
    <property type="taxonomic scope" value="Eukaryota"/>
</dbReference>
<dbReference type="EMBL" id="AHAT01028666">
    <property type="status" value="NOT_ANNOTATED_CDS"/>
    <property type="molecule type" value="Genomic_DNA"/>
</dbReference>
<evidence type="ECO:0000256" key="2">
    <source>
        <dbReference type="ARBA" id="ARBA00022475"/>
    </source>
</evidence>
<sequence length="292" mass="32682">MISLNLTVPLAVDFNKAEDYFIFIVNLLVATSSVLVAGSVVLGIICKKSLRDQNRFIFMLNTSISDTLSGVGGYYPVPPDCTSGGAPLSVCFALCDPTPTAFGLIFIYVLYVLSDTYQDGMLRRPVKMEFQYTQYTKILKIMYYYCFAVFIVTSNLFSQTLTFSRVHSFGKLRSLVLCAVLMAGSVVLGIICTKSLRGEPPGPERDSKKESLRLIIVVVVCFLALWTPRFYYIIVVQMTRSRYMFKNNASDPLAMMIRFTSTCTPGLYIWGSPALREAVLKTVWGRVCPPLR</sequence>
<accession>W5M267</accession>
<evidence type="ECO:0000256" key="4">
    <source>
        <dbReference type="ARBA" id="ARBA00023170"/>
    </source>
</evidence>
<feature type="transmembrane region" description="Helical" evidence="6">
    <location>
        <begin position="97"/>
        <end position="117"/>
    </location>
</feature>
<dbReference type="AlphaFoldDB" id="W5M267"/>
<feature type="transmembrane region" description="Helical" evidence="6">
    <location>
        <begin position="20"/>
        <end position="44"/>
    </location>
</feature>
<dbReference type="GeneTree" id="ENSGT00390000010435"/>
<feature type="transmembrane region" description="Helical" evidence="6">
    <location>
        <begin position="214"/>
        <end position="233"/>
    </location>
</feature>
<feature type="transmembrane region" description="Helical" evidence="6">
    <location>
        <begin position="138"/>
        <end position="157"/>
    </location>
</feature>
<dbReference type="Gene3D" id="1.20.1070.10">
    <property type="entry name" value="Rhodopsin 7-helix transmembrane proteins"/>
    <property type="match status" value="1"/>
</dbReference>
<evidence type="ECO:0000313" key="7">
    <source>
        <dbReference type="Ensembl" id="ENSLOCP00000002475.1"/>
    </source>
</evidence>
<keyword evidence="2" id="KW-1003">Cell membrane</keyword>
<protein>
    <recommendedName>
        <fullName evidence="9">G-protein coupled receptors family 1 profile domain-containing protein</fullName>
    </recommendedName>
</protein>
<reference evidence="7" key="3">
    <citation type="submission" date="2025-09" db="UniProtKB">
        <authorList>
            <consortium name="Ensembl"/>
        </authorList>
    </citation>
    <scope>IDENTIFICATION</scope>
</reference>
<dbReference type="SUPFAM" id="SSF81321">
    <property type="entry name" value="Family A G protein-coupled receptor-like"/>
    <property type="match status" value="1"/>
</dbReference>
<dbReference type="Proteomes" id="UP000018468">
    <property type="component" value="Linkage group LG20"/>
</dbReference>
<feature type="transmembrane region" description="Helical" evidence="6">
    <location>
        <begin position="56"/>
        <end position="77"/>
    </location>
</feature>
<evidence type="ECO:0000256" key="1">
    <source>
        <dbReference type="ARBA" id="ARBA00004651"/>
    </source>
</evidence>
<dbReference type="GO" id="GO:0005737">
    <property type="term" value="C:cytoplasm"/>
    <property type="evidence" value="ECO:0000318"/>
    <property type="project" value="GO_Central"/>
</dbReference>
<keyword evidence="6" id="KW-0472">Membrane</keyword>
<evidence type="ECO:0000256" key="3">
    <source>
        <dbReference type="ARBA" id="ARBA00023040"/>
    </source>
</evidence>